<gene>
    <name evidence="1" type="ORF">RHSIM_Rhsim05G0013400</name>
</gene>
<name>A0A834GXG9_RHOSS</name>
<organism evidence="1 2">
    <name type="scientific">Rhododendron simsii</name>
    <name type="common">Sims's rhododendron</name>
    <dbReference type="NCBI Taxonomy" id="118357"/>
    <lineage>
        <taxon>Eukaryota</taxon>
        <taxon>Viridiplantae</taxon>
        <taxon>Streptophyta</taxon>
        <taxon>Embryophyta</taxon>
        <taxon>Tracheophyta</taxon>
        <taxon>Spermatophyta</taxon>
        <taxon>Magnoliopsida</taxon>
        <taxon>eudicotyledons</taxon>
        <taxon>Gunneridae</taxon>
        <taxon>Pentapetalae</taxon>
        <taxon>asterids</taxon>
        <taxon>Ericales</taxon>
        <taxon>Ericaceae</taxon>
        <taxon>Ericoideae</taxon>
        <taxon>Rhodoreae</taxon>
        <taxon>Rhododendron</taxon>
    </lineage>
</organism>
<dbReference type="Gene3D" id="1.25.40.10">
    <property type="entry name" value="Tetratricopeptide repeat domain"/>
    <property type="match status" value="1"/>
</dbReference>
<dbReference type="EMBL" id="WJXA01000005">
    <property type="protein sequence ID" value="KAF7142861.1"/>
    <property type="molecule type" value="Genomic_DNA"/>
</dbReference>
<protein>
    <submittedName>
        <fullName evidence="1">Uncharacterized protein</fullName>
    </submittedName>
</protein>
<keyword evidence="2" id="KW-1185">Reference proteome</keyword>
<dbReference type="InterPro" id="IPR044631">
    <property type="entry name" value="ETO1-like"/>
</dbReference>
<dbReference type="Proteomes" id="UP000626092">
    <property type="component" value="Unassembled WGS sequence"/>
</dbReference>
<dbReference type="GO" id="GO:0010105">
    <property type="term" value="P:negative regulation of ethylene-activated signaling pathway"/>
    <property type="evidence" value="ECO:0007669"/>
    <property type="project" value="InterPro"/>
</dbReference>
<dbReference type="AlphaFoldDB" id="A0A834GXG9"/>
<dbReference type="OrthoDB" id="1709882at2759"/>
<accession>A0A834GXG9</accession>
<dbReference type="SUPFAM" id="SSF48452">
    <property type="entry name" value="TPR-like"/>
    <property type="match status" value="1"/>
</dbReference>
<dbReference type="PANTHER" id="PTHR44203:SF8">
    <property type="entry name" value="ETHYLENE-OVERPRODUCTION PROTEIN 1"/>
    <property type="match status" value="1"/>
</dbReference>
<reference evidence="1" key="1">
    <citation type="submission" date="2019-11" db="EMBL/GenBank/DDBJ databases">
        <authorList>
            <person name="Liu Y."/>
            <person name="Hou J."/>
            <person name="Li T.-Q."/>
            <person name="Guan C.-H."/>
            <person name="Wu X."/>
            <person name="Wu H.-Z."/>
            <person name="Ling F."/>
            <person name="Zhang R."/>
            <person name="Shi X.-G."/>
            <person name="Ren J.-P."/>
            <person name="Chen E.-F."/>
            <person name="Sun J.-M."/>
        </authorList>
    </citation>
    <scope>NUCLEOTIDE SEQUENCE</scope>
    <source>
        <strain evidence="1">Adult_tree_wgs_1</strain>
        <tissue evidence="1">Leaves</tissue>
    </source>
</reference>
<sequence length="296" mass="33958">MLYQGISSDAFILQRQSLDDSLLEDARKLLDVMSEADVVSWSALVFGVCSTWTWNIDAWEGNSWFSIRSGISGDVYVGNALVDIAEARERLALAGHASFSLYYFLSQIALDDDMQSNMTVMLFERNTGMPKKWFEEAVEAGHVYSLVGVARTKCERGHKYEAYKMMNSLFSDYSPAGWMYLERSLYYRGKEKMMDLDTATELDPTLPYPYKCRAVLMMEESNVDAAIQEINRIIGYRVSPDCLELRAWFSISTGDYERALIDVRAILTFEPNYLMFHGKLHGDHLVELLHQDRHHV</sequence>
<proteinExistence type="predicted"/>
<evidence type="ECO:0000313" key="1">
    <source>
        <dbReference type="EMBL" id="KAF7142861.1"/>
    </source>
</evidence>
<dbReference type="InterPro" id="IPR011990">
    <property type="entry name" value="TPR-like_helical_dom_sf"/>
</dbReference>
<dbReference type="PANTHER" id="PTHR44203">
    <property type="entry name" value="ETO1-RELATED"/>
    <property type="match status" value="1"/>
</dbReference>
<evidence type="ECO:0000313" key="2">
    <source>
        <dbReference type="Proteomes" id="UP000626092"/>
    </source>
</evidence>
<comment type="caution">
    <text evidence="1">The sequence shown here is derived from an EMBL/GenBank/DDBJ whole genome shotgun (WGS) entry which is preliminary data.</text>
</comment>